<gene>
    <name evidence="1" type="ORF">HETSPECPRED_002746</name>
</gene>
<dbReference type="OrthoDB" id="4502478at2759"/>
<dbReference type="EMBL" id="CAJPDS010000017">
    <property type="protein sequence ID" value="CAF9916073.1"/>
    <property type="molecule type" value="Genomic_DNA"/>
</dbReference>
<dbReference type="AlphaFoldDB" id="A0A8H3IEZ6"/>
<protein>
    <submittedName>
        <fullName evidence="1">Uncharacterized protein</fullName>
    </submittedName>
</protein>
<reference evidence="1" key="1">
    <citation type="submission" date="2021-03" db="EMBL/GenBank/DDBJ databases">
        <authorList>
            <person name="Tagirdzhanova G."/>
        </authorList>
    </citation>
    <scope>NUCLEOTIDE SEQUENCE</scope>
</reference>
<sequence length="157" mass="18036">MRVKSASKNEFLSGLGLNPENPATNNLYGAMKAEAIEAFNTRLRGQRSLLRPQFKNSPPPFAANQFTDEAFKTCVRFIWSNSRNPTREWYDRAGTPGGDNWIIAWMLYHICRYRDGRNQRAQSRNFHDDDDLDMAHVPSVVPGTTAYYDPARNNYQT</sequence>
<organism evidence="1 2">
    <name type="scientific">Heterodermia speciosa</name>
    <dbReference type="NCBI Taxonomy" id="116794"/>
    <lineage>
        <taxon>Eukaryota</taxon>
        <taxon>Fungi</taxon>
        <taxon>Dikarya</taxon>
        <taxon>Ascomycota</taxon>
        <taxon>Pezizomycotina</taxon>
        <taxon>Lecanoromycetes</taxon>
        <taxon>OSLEUM clade</taxon>
        <taxon>Lecanoromycetidae</taxon>
        <taxon>Caliciales</taxon>
        <taxon>Physciaceae</taxon>
        <taxon>Heterodermia</taxon>
    </lineage>
</organism>
<dbReference type="Proteomes" id="UP000664521">
    <property type="component" value="Unassembled WGS sequence"/>
</dbReference>
<evidence type="ECO:0000313" key="2">
    <source>
        <dbReference type="Proteomes" id="UP000664521"/>
    </source>
</evidence>
<name>A0A8H3IEZ6_9LECA</name>
<comment type="caution">
    <text evidence="1">The sequence shown here is derived from an EMBL/GenBank/DDBJ whole genome shotgun (WGS) entry which is preliminary data.</text>
</comment>
<proteinExistence type="predicted"/>
<evidence type="ECO:0000313" key="1">
    <source>
        <dbReference type="EMBL" id="CAF9916073.1"/>
    </source>
</evidence>
<accession>A0A8H3IEZ6</accession>
<keyword evidence="2" id="KW-1185">Reference proteome</keyword>